<feature type="compositionally biased region" description="Acidic residues" evidence="1">
    <location>
        <begin position="87"/>
        <end position="100"/>
    </location>
</feature>
<comment type="caution">
    <text evidence="2">The sequence shown here is derived from an EMBL/GenBank/DDBJ whole genome shotgun (WGS) entry which is preliminary data.</text>
</comment>
<protein>
    <submittedName>
        <fullName evidence="2">Uncharacterized protein</fullName>
    </submittedName>
</protein>
<reference evidence="2" key="1">
    <citation type="submission" date="2023-08" db="EMBL/GenBank/DDBJ databases">
        <authorList>
            <person name="Chen Y."/>
            <person name="Shah S."/>
            <person name="Dougan E. K."/>
            <person name="Thang M."/>
            <person name="Chan C."/>
        </authorList>
    </citation>
    <scope>NUCLEOTIDE SEQUENCE</scope>
</reference>
<evidence type="ECO:0000313" key="2">
    <source>
        <dbReference type="EMBL" id="CAJ1381291.1"/>
    </source>
</evidence>
<keyword evidence="3" id="KW-1185">Reference proteome</keyword>
<name>A0AA36I573_9DINO</name>
<organism evidence="2 3">
    <name type="scientific">Effrenium voratum</name>
    <dbReference type="NCBI Taxonomy" id="2562239"/>
    <lineage>
        <taxon>Eukaryota</taxon>
        <taxon>Sar</taxon>
        <taxon>Alveolata</taxon>
        <taxon>Dinophyceae</taxon>
        <taxon>Suessiales</taxon>
        <taxon>Symbiodiniaceae</taxon>
        <taxon>Effrenium</taxon>
    </lineage>
</organism>
<dbReference type="EMBL" id="CAUJNA010000797">
    <property type="protein sequence ID" value="CAJ1381291.1"/>
    <property type="molecule type" value="Genomic_DNA"/>
</dbReference>
<accession>A0AA36I573</accession>
<feature type="compositionally biased region" description="Basic and acidic residues" evidence="1">
    <location>
        <begin position="75"/>
        <end position="86"/>
    </location>
</feature>
<feature type="compositionally biased region" description="Basic residues" evidence="1">
    <location>
        <begin position="122"/>
        <end position="132"/>
    </location>
</feature>
<sequence>MDDENDRAPVGPLGLRPGDPVRLKRLQANKSMNGLVGYFMKLETAEDGGRYVVELGKRGPVRVREINVEKVGPTRRSERLAAREEAADQDPDPNDLDADPEAAPSKNKKRPAPAAKAASRAAKARPKAKTTVKKPSSFAKKTAAPKPGSLSRAPASFNVLDYRICSEPSLEVQDASQMKWRPCHLYQSLRDGRIVIWYGGSEGTWWLRNSLRIALRPDYFYWPCW</sequence>
<feature type="compositionally biased region" description="Low complexity" evidence="1">
    <location>
        <begin position="112"/>
        <end position="121"/>
    </location>
</feature>
<proteinExistence type="predicted"/>
<dbReference type="AlphaFoldDB" id="A0AA36I573"/>
<evidence type="ECO:0000313" key="3">
    <source>
        <dbReference type="Proteomes" id="UP001178507"/>
    </source>
</evidence>
<feature type="region of interest" description="Disordered" evidence="1">
    <location>
        <begin position="72"/>
        <end position="150"/>
    </location>
</feature>
<gene>
    <name evidence="2" type="ORF">EVOR1521_LOCUS9022</name>
</gene>
<evidence type="ECO:0000256" key="1">
    <source>
        <dbReference type="SAM" id="MobiDB-lite"/>
    </source>
</evidence>
<dbReference type="Proteomes" id="UP001178507">
    <property type="component" value="Unassembled WGS sequence"/>
</dbReference>